<dbReference type="NCBIfam" id="TIGR01316">
    <property type="entry name" value="gltA"/>
    <property type="match status" value="1"/>
</dbReference>
<dbReference type="PANTHER" id="PTHR42783">
    <property type="entry name" value="GLUTAMATE SYNTHASE [NADPH] SMALL CHAIN"/>
    <property type="match status" value="1"/>
</dbReference>
<reference evidence="3" key="1">
    <citation type="journal article" date="2020" name="ISME J.">
        <title>Gammaproteobacteria mediating utilization of methyl-, sulfur- and petroleum organic compounds in deep ocean hydrothermal plumes.</title>
        <authorList>
            <person name="Zhou Z."/>
            <person name="Liu Y."/>
            <person name="Pan J."/>
            <person name="Cron B.R."/>
            <person name="Toner B.M."/>
            <person name="Anantharaman K."/>
            <person name="Breier J.A."/>
            <person name="Dick G.J."/>
            <person name="Li M."/>
        </authorList>
    </citation>
    <scope>NUCLEOTIDE SEQUENCE</scope>
    <source>
        <strain evidence="3">SZUA-1501</strain>
    </source>
</reference>
<dbReference type="Gene3D" id="1.10.1060.10">
    <property type="entry name" value="Alpha-helical ferredoxin"/>
    <property type="match status" value="1"/>
</dbReference>
<evidence type="ECO:0000313" key="4">
    <source>
        <dbReference type="Proteomes" id="UP000606463"/>
    </source>
</evidence>
<feature type="domain" description="FAD/NAD(P)-binding" evidence="1">
    <location>
        <begin position="152"/>
        <end position="457"/>
    </location>
</feature>
<dbReference type="PRINTS" id="PR00368">
    <property type="entry name" value="FADPNR"/>
</dbReference>
<dbReference type="Pfam" id="PF14691">
    <property type="entry name" value="Fer4_20"/>
    <property type="match status" value="1"/>
</dbReference>
<sequence length="486" mass="53969">MAIRWLDRNETVLLPPEVRKKTFKEYDMGYTVNQLLDECDRCIFCRDYDKRCKAGCPVNNDIPVFIDLVEKGKIVEAYKVLLKTNPFPAITGRVCPQERLCEGSCILTYDTVKQKKNKGLPVGIGAIERFIGDAIRLSGIEIDEGIKPDSGKKVAIIGAGPGGLTAAYYLRKEGHEVHVFDALPQIGGVMAYGIPPERLDRKVLKWEERRLRKMGIKFHLGVLVGKSVTLYDLYGEFDAIILATGSGRGKMMGIPGEELNGVYTAIEFLTRVNLLKAYEFPKAGTPVKLGKKTAVIGGGFTAVDCALDAVRLGVETHVVYRRTRETSSARDVEWDHLAEEGAILHWLTQPIEIIGDENGKVKGLKCIKMELVPDPNGGRPRPKPIEGSEHIIEVDSVIFAVGQDANPTAYEGVKEIQTNKWNNVDVDDHFRTSWKGVFAVGDLVNGGDTVVRAIAHGRKAAQYCHEYLTTGEWPENWEAHPKPWTL</sequence>
<feature type="domain" description="Dihydroprymidine dehydrogenase" evidence="2">
    <location>
        <begin position="19"/>
        <end position="136"/>
    </location>
</feature>
<dbReference type="PANTHER" id="PTHR42783:SF3">
    <property type="entry name" value="GLUTAMATE SYNTHASE [NADPH] SMALL CHAIN-RELATED"/>
    <property type="match status" value="1"/>
</dbReference>
<dbReference type="InterPro" id="IPR036188">
    <property type="entry name" value="FAD/NAD-bd_sf"/>
</dbReference>
<dbReference type="AlphaFoldDB" id="A0A9D0YPV2"/>
<evidence type="ECO:0000259" key="2">
    <source>
        <dbReference type="Pfam" id="PF14691"/>
    </source>
</evidence>
<name>A0A9D0YPV2_AQUAO</name>
<dbReference type="SUPFAM" id="SSF46548">
    <property type="entry name" value="alpha-helical ferredoxin"/>
    <property type="match status" value="1"/>
</dbReference>
<dbReference type="PRINTS" id="PR00411">
    <property type="entry name" value="PNDRDTASEI"/>
</dbReference>
<dbReference type="EMBL" id="DQVE01000051">
    <property type="protein sequence ID" value="HIP98712.1"/>
    <property type="molecule type" value="Genomic_DNA"/>
</dbReference>
<gene>
    <name evidence="3" type="primary">gltA</name>
    <name evidence="3" type="ORF">EYH37_05060</name>
</gene>
<dbReference type="SUPFAM" id="SSF51971">
    <property type="entry name" value="Nucleotide-binding domain"/>
    <property type="match status" value="1"/>
</dbReference>
<proteinExistence type="predicted"/>
<dbReference type="Proteomes" id="UP000606463">
    <property type="component" value="Unassembled WGS sequence"/>
</dbReference>
<evidence type="ECO:0000259" key="1">
    <source>
        <dbReference type="Pfam" id="PF07992"/>
    </source>
</evidence>
<dbReference type="GO" id="GO:0051536">
    <property type="term" value="F:iron-sulfur cluster binding"/>
    <property type="evidence" value="ECO:0007669"/>
    <property type="project" value="InterPro"/>
</dbReference>
<dbReference type="EC" id="1.4.1.13" evidence="3"/>
<protein>
    <submittedName>
        <fullName evidence="3">NADPH-dependent glutamate synthase</fullName>
        <ecNumber evidence="3">1.4.1.13</ecNumber>
    </submittedName>
</protein>
<dbReference type="InterPro" id="IPR023753">
    <property type="entry name" value="FAD/NAD-binding_dom"/>
</dbReference>
<accession>A0A9D0YPV2</accession>
<dbReference type="InterPro" id="IPR028261">
    <property type="entry name" value="DPD_II"/>
</dbReference>
<dbReference type="Pfam" id="PF07992">
    <property type="entry name" value="Pyr_redox_2"/>
    <property type="match status" value="1"/>
</dbReference>
<evidence type="ECO:0000313" key="3">
    <source>
        <dbReference type="EMBL" id="HIP98712.1"/>
    </source>
</evidence>
<dbReference type="InterPro" id="IPR006004">
    <property type="entry name" value="SudA-like"/>
</dbReference>
<organism evidence="3 4">
    <name type="scientific">Aquifex aeolicus</name>
    <dbReference type="NCBI Taxonomy" id="63363"/>
    <lineage>
        <taxon>Bacteria</taxon>
        <taxon>Pseudomonadati</taxon>
        <taxon>Aquificota</taxon>
        <taxon>Aquificia</taxon>
        <taxon>Aquificales</taxon>
        <taxon>Aquificaceae</taxon>
        <taxon>Aquifex</taxon>
    </lineage>
</organism>
<dbReference type="GO" id="GO:0004355">
    <property type="term" value="F:glutamate synthase (NADPH) activity"/>
    <property type="evidence" value="ECO:0007669"/>
    <property type="project" value="UniProtKB-EC"/>
</dbReference>
<dbReference type="InterPro" id="IPR009051">
    <property type="entry name" value="Helical_ferredxn"/>
</dbReference>
<comment type="caution">
    <text evidence="3">The sequence shown here is derived from an EMBL/GenBank/DDBJ whole genome shotgun (WGS) entry which is preliminary data.</text>
</comment>
<dbReference type="Gene3D" id="3.50.50.60">
    <property type="entry name" value="FAD/NAD(P)-binding domain"/>
    <property type="match status" value="2"/>
</dbReference>
<keyword evidence="3" id="KW-0560">Oxidoreductase</keyword>